<dbReference type="Gene3D" id="2.50.20.20">
    <property type="match status" value="1"/>
</dbReference>
<evidence type="ECO:0000313" key="3">
    <source>
        <dbReference type="Proteomes" id="UP001595833"/>
    </source>
</evidence>
<dbReference type="Proteomes" id="UP001595833">
    <property type="component" value="Unassembled WGS sequence"/>
</dbReference>
<protein>
    <recommendedName>
        <fullName evidence="4">Lipoprotein</fullName>
    </recommendedName>
</protein>
<keyword evidence="3" id="KW-1185">Reference proteome</keyword>
<comment type="caution">
    <text evidence="2">The sequence shown here is derived from an EMBL/GenBank/DDBJ whole genome shotgun (WGS) entry which is preliminary data.</text>
</comment>
<evidence type="ECO:0008006" key="4">
    <source>
        <dbReference type="Google" id="ProtNLM"/>
    </source>
</evidence>
<feature type="chain" id="PRO_5046910654" description="Lipoprotein" evidence="1">
    <location>
        <begin position="23"/>
        <end position="234"/>
    </location>
</feature>
<gene>
    <name evidence="2" type="ORF">ACFPFM_04210</name>
</gene>
<proteinExistence type="predicted"/>
<name>A0ABV9XRE6_9PSEU</name>
<dbReference type="RefSeq" id="WP_344037986.1">
    <property type="nucleotide sequence ID" value="NZ_BAAAKE010000009.1"/>
</dbReference>
<accession>A0ABV9XRE6</accession>
<keyword evidence="1" id="KW-0732">Signal</keyword>
<evidence type="ECO:0000313" key="2">
    <source>
        <dbReference type="EMBL" id="MFC5052958.1"/>
    </source>
</evidence>
<dbReference type="SUPFAM" id="SSF89392">
    <property type="entry name" value="Prokaryotic lipoproteins and lipoprotein localization factors"/>
    <property type="match status" value="1"/>
</dbReference>
<reference evidence="3" key="1">
    <citation type="journal article" date="2019" name="Int. J. Syst. Evol. Microbiol.">
        <title>The Global Catalogue of Microorganisms (GCM) 10K type strain sequencing project: providing services to taxonomists for standard genome sequencing and annotation.</title>
        <authorList>
            <consortium name="The Broad Institute Genomics Platform"/>
            <consortium name="The Broad Institute Genome Sequencing Center for Infectious Disease"/>
            <person name="Wu L."/>
            <person name="Ma J."/>
        </authorList>
    </citation>
    <scope>NUCLEOTIDE SEQUENCE [LARGE SCALE GENOMIC DNA]</scope>
    <source>
        <strain evidence="3">KCTC 12848</strain>
    </source>
</reference>
<dbReference type="EMBL" id="JBHSJB010000004">
    <property type="protein sequence ID" value="MFC5052958.1"/>
    <property type="molecule type" value="Genomic_DNA"/>
</dbReference>
<evidence type="ECO:0000256" key="1">
    <source>
        <dbReference type="SAM" id="SignalP"/>
    </source>
</evidence>
<organism evidence="2 3">
    <name type="scientific">Saccharothrix xinjiangensis</name>
    <dbReference type="NCBI Taxonomy" id="204798"/>
    <lineage>
        <taxon>Bacteria</taxon>
        <taxon>Bacillati</taxon>
        <taxon>Actinomycetota</taxon>
        <taxon>Actinomycetes</taxon>
        <taxon>Pseudonocardiales</taxon>
        <taxon>Pseudonocardiaceae</taxon>
        <taxon>Saccharothrix</taxon>
    </lineage>
</organism>
<dbReference type="InterPro" id="IPR029046">
    <property type="entry name" value="LolA/LolB/LppX"/>
</dbReference>
<sequence length="234" mass="24676">MRTKRVAAAGLALAALSGPLAACTAEPEPAMRSFDTPQALAEANLVAAEARRSVVVDLDLGERGRGTCGLRTSDFAASCRFAPGDAEEVSYVLAPDAVFARIPPGRAPDPGKPWLRLDPDNPLGRAMADVAVRLRDAADLREALPEGARITGRAEEEVAGRRTVRYTAEVAGDGRPSVVRLWVDADDLPVRREVRTPADGGDAVVVADYRGWGEPVEITPPAPEQVGELPALPG</sequence>
<feature type="signal peptide" evidence="1">
    <location>
        <begin position="1"/>
        <end position="22"/>
    </location>
</feature>